<gene>
    <name evidence="1" type="ORF">A0J61_00955</name>
</gene>
<comment type="caution">
    <text evidence="1">The sequence shown here is derived from an EMBL/GenBank/DDBJ whole genome shotgun (WGS) entry which is preliminary data.</text>
</comment>
<accession>A0A1C7NU22</accession>
<dbReference type="Proteomes" id="UP000093000">
    <property type="component" value="Unassembled WGS sequence"/>
</dbReference>
<organism evidence="1 2">
    <name type="scientific">Choanephora cucurbitarum</name>
    <dbReference type="NCBI Taxonomy" id="101091"/>
    <lineage>
        <taxon>Eukaryota</taxon>
        <taxon>Fungi</taxon>
        <taxon>Fungi incertae sedis</taxon>
        <taxon>Mucoromycota</taxon>
        <taxon>Mucoromycotina</taxon>
        <taxon>Mucoromycetes</taxon>
        <taxon>Mucorales</taxon>
        <taxon>Mucorineae</taxon>
        <taxon>Choanephoraceae</taxon>
        <taxon>Choanephoroideae</taxon>
        <taxon>Choanephora</taxon>
    </lineage>
</organism>
<protein>
    <submittedName>
        <fullName evidence="1">Uncharacterized protein</fullName>
    </submittedName>
</protein>
<dbReference type="EMBL" id="LUGH01000025">
    <property type="protein sequence ID" value="OBZ91004.1"/>
    <property type="molecule type" value="Genomic_DNA"/>
</dbReference>
<reference evidence="1 2" key="1">
    <citation type="submission" date="2016-03" db="EMBL/GenBank/DDBJ databases">
        <title>Choanephora cucurbitarum.</title>
        <authorList>
            <person name="Min B."/>
            <person name="Park H."/>
            <person name="Park J.-H."/>
            <person name="Shin H.-D."/>
            <person name="Choi I.-G."/>
        </authorList>
    </citation>
    <scope>NUCLEOTIDE SEQUENCE [LARGE SCALE GENOMIC DNA]</scope>
    <source>
        <strain evidence="1 2">KUS-F28377</strain>
    </source>
</reference>
<dbReference type="InParanoid" id="A0A1C7NU22"/>
<proteinExistence type="predicted"/>
<evidence type="ECO:0000313" key="2">
    <source>
        <dbReference type="Proteomes" id="UP000093000"/>
    </source>
</evidence>
<keyword evidence="2" id="KW-1185">Reference proteome</keyword>
<evidence type="ECO:0000313" key="1">
    <source>
        <dbReference type="EMBL" id="OBZ91004.1"/>
    </source>
</evidence>
<sequence length="100" mass="11461">MRDHFLALAESFAIWSRSKLDENSVLFPFSDRIDLFSVCVQYRLHITSAWGQDDSEGDLNGEIVEIDTLLSEERLLRIRGDSRFLRAKAVLLEKLGDSDT</sequence>
<dbReference type="AlphaFoldDB" id="A0A1C7NU22"/>
<name>A0A1C7NU22_9FUNG</name>